<evidence type="ECO:0000256" key="3">
    <source>
        <dbReference type="ARBA" id="ARBA00022989"/>
    </source>
</evidence>
<keyword evidence="2 5" id="KW-0812">Transmembrane</keyword>
<dbReference type="CDD" id="cd06261">
    <property type="entry name" value="TM_PBP2"/>
    <property type="match status" value="1"/>
</dbReference>
<dbReference type="Gene3D" id="1.10.3720.10">
    <property type="entry name" value="MetI-like"/>
    <property type="match status" value="1"/>
</dbReference>
<evidence type="ECO:0000256" key="2">
    <source>
        <dbReference type="ARBA" id="ARBA00022692"/>
    </source>
</evidence>
<dbReference type="InterPro" id="IPR035906">
    <property type="entry name" value="MetI-like_sf"/>
</dbReference>
<protein>
    <recommendedName>
        <fullName evidence="6">ABC transmembrane type-1 domain-containing protein</fullName>
    </recommendedName>
</protein>
<feature type="transmembrane region" description="Helical" evidence="5">
    <location>
        <begin position="98"/>
        <end position="124"/>
    </location>
</feature>
<evidence type="ECO:0000256" key="5">
    <source>
        <dbReference type="RuleBase" id="RU363032"/>
    </source>
</evidence>
<gene>
    <name evidence="7" type="ORF">KL86DPRO_40098</name>
</gene>
<keyword evidence="3 5" id="KW-1133">Transmembrane helix</keyword>
<dbReference type="PROSITE" id="PS50928">
    <property type="entry name" value="ABC_TM1"/>
    <property type="match status" value="1"/>
</dbReference>
<evidence type="ECO:0000259" key="6">
    <source>
        <dbReference type="PROSITE" id="PS50928"/>
    </source>
</evidence>
<dbReference type="GO" id="GO:0055085">
    <property type="term" value="P:transmembrane transport"/>
    <property type="evidence" value="ECO:0007669"/>
    <property type="project" value="InterPro"/>
</dbReference>
<organism evidence="7">
    <name type="scientific">uncultured delta proteobacterium</name>
    <dbReference type="NCBI Taxonomy" id="34034"/>
    <lineage>
        <taxon>Bacteria</taxon>
        <taxon>Deltaproteobacteria</taxon>
        <taxon>environmental samples</taxon>
    </lineage>
</organism>
<feature type="transmembrane region" description="Helical" evidence="5">
    <location>
        <begin position="202"/>
        <end position="226"/>
    </location>
</feature>
<accession>A0A212K9R4</accession>
<dbReference type="PANTHER" id="PTHR43632:SF1">
    <property type="entry name" value="PERMEASE COMPONENT OF TUNGSTATE ABC TRANSPORTER"/>
    <property type="match status" value="1"/>
</dbReference>
<keyword evidence="4 5" id="KW-0472">Membrane</keyword>
<name>A0A212K9R4_9DELT</name>
<dbReference type="GO" id="GO:0005886">
    <property type="term" value="C:plasma membrane"/>
    <property type="evidence" value="ECO:0007669"/>
    <property type="project" value="UniProtKB-SubCell"/>
</dbReference>
<keyword evidence="5" id="KW-0813">Transport</keyword>
<proteinExistence type="inferred from homology"/>
<feature type="transmembrane region" description="Helical" evidence="5">
    <location>
        <begin position="62"/>
        <end position="86"/>
    </location>
</feature>
<feature type="transmembrane region" description="Helical" evidence="5">
    <location>
        <begin position="155"/>
        <end position="182"/>
    </location>
</feature>
<evidence type="ECO:0000256" key="1">
    <source>
        <dbReference type="ARBA" id="ARBA00004141"/>
    </source>
</evidence>
<evidence type="ECO:0000256" key="4">
    <source>
        <dbReference type="ARBA" id="ARBA00023136"/>
    </source>
</evidence>
<dbReference type="Pfam" id="PF00528">
    <property type="entry name" value="BPD_transp_1"/>
    <property type="match status" value="1"/>
</dbReference>
<comment type="subcellular location">
    <subcellularLocation>
        <location evidence="5">Cell membrane</location>
        <topology evidence="5">Multi-pass membrane protein</topology>
    </subcellularLocation>
    <subcellularLocation>
        <location evidence="1">Membrane</location>
        <topology evidence="1">Multi-pass membrane protein</topology>
    </subcellularLocation>
</comment>
<dbReference type="InterPro" id="IPR000515">
    <property type="entry name" value="MetI-like"/>
</dbReference>
<feature type="domain" description="ABC transmembrane type-1" evidence="6">
    <location>
        <begin position="27"/>
        <end position="223"/>
    </location>
</feature>
<dbReference type="SUPFAM" id="SSF161098">
    <property type="entry name" value="MetI-like"/>
    <property type="match status" value="1"/>
</dbReference>
<dbReference type="PANTHER" id="PTHR43632">
    <property type="entry name" value="PERMEASE COMPONENT OF TUNGSTATE ABC TRANSPORTER"/>
    <property type="match status" value="1"/>
</dbReference>
<dbReference type="EMBL" id="FLUQ01000004">
    <property type="protein sequence ID" value="SBW08430.1"/>
    <property type="molecule type" value="Genomic_DNA"/>
</dbReference>
<comment type="similarity">
    <text evidence="5">Belongs to the binding-protein-dependent transport system permease family.</text>
</comment>
<sequence length="232" mass="25194">MAGMFLDSLLSAFLMIMSGDRELWSIVFLSLRCTFLACFFAALAGVPFALFLTNNDFPGKRLLLLVLNSLLALPTVVVGLFLYVFIARRGIFGPLDLLYSPAAISLGQFILILPLIVMFAYAALNRLDKRYRETALTLGASAWQASLAVMREARFAMVATLCAAYGRGIAEVGVSMMLGGNIKGFTRTMTTAMALEYDKGEFTLSLGLGVVLLLVSFALNMALGLFQGRTEP</sequence>
<dbReference type="NCBIfam" id="NF038017">
    <property type="entry name" value="ABC_perm1"/>
    <property type="match status" value="1"/>
</dbReference>
<feature type="transmembrane region" description="Helical" evidence="5">
    <location>
        <begin position="23"/>
        <end position="50"/>
    </location>
</feature>
<dbReference type="InterPro" id="IPR049783">
    <property type="entry name" value="ABC_perm_TupB-like"/>
</dbReference>
<dbReference type="AlphaFoldDB" id="A0A212K9R4"/>
<reference evidence="7" key="1">
    <citation type="submission" date="2016-04" db="EMBL/GenBank/DDBJ databases">
        <authorList>
            <person name="Evans L.H."/>
            <person name="Alamgir A."/>
            <person name="Owens N."/>
            <person name="Weber N.D."/>
            <person name="Virtaneva K."/>
            <person name="Barbian K."/>
            <person name="Babar A."/>
            <person name="Rosenke K."/>
        </authorList>
    </citation>
    <scope>NUCLEOTIDE SEQUENCE</scope>
    <source>
        <strain evidence="7">86</strain>
    </source>
</reference>
<evidence type="ECO:0000313" key="7">
    <source>
        <dbReference type="EMBL" id="SBW08430.1"/>
    </source>
</evidence>